<gene>
    <name evidence="2" type="ORF">ACFOX0_22950</name>
</gene>
<proteinExistence type="predicted"/>
<sequence length="188" mass="19799">MNDPGPGPSAAESVPPPRRTEATGRDLAAVQAQLGRPPRGTRAVAHRCPCGLPDVVETTPRLADGTPFPTLFYLTCPRATAACSRLESAGLMREMADRLAADPELAARYRAAHEDYLTRREAVGQVPEIAGISAGGMPGRVKCLHVHVGHALGAGPGVNPFGDETLALIEPWWTAGPCVDLPENPDGR</sequence>
<dbReference type="Pfam" id="PF04417">
    <property type="entry name" value="DUF501"/>
    <property type="match status" value="1"/>
</dbReference>
<reference evidence="3" key="1">
    <citation type="journal article" date="2019" name="Int. J. Syst. Evol. Microbiol.">
        <title>The Global Catalogue of Microorganisms (GCM) 10K type strain sequencing project: providing services to taxonomists for standard genome sequencing and annotation.</title>
        <authorList>
            <consortium name="The Broad Institute Genomics Platform"/>
            <consortium name="The Broad Institute Genome Sequencing Center for Infectious Disease"/>
            <person name="Wu L."/>
            <person name="Ma J."/>
        </authorList>
    </citation>
    <scope>NUCLEOTIDE SEQUENCE [LARGE SCALE GENOMIC DNA]</scope>
    <source>
        <strain evidence="3">2902at01</strain>
    </source>
</reference>
<protein>
    <submittedName>
        <fullName evidence="2">DUF501 domain-containing protein</fullName>
    </submittedName>
</protein>
<dbReference type="EMBL" id="JBHSBN010000018">
    <property type="protein sequence ID" value="MFC4108779.1"/>
    <property type="molecule type" value="Genomic_DNA"/>
</dbReference>
<evidence type="ECO:0000313" key="3">
    <source>
        <dbReference type="Proteomes" id="UP001595868"/>
    </source>
</evidence>
<comment type="caution">
    <text evidence="2">The sequence shown here is derived from an EMBL/GenBank/DDBJ whole genome shotgun (WGS) entry which is preliminary data.</text>
</comment>
<dbReference type="PANTHER" id="PTHR37163">
    <property type="entry name" value="CONSERVED PROTEIN"/>
    <property type="match status" value="1"/>
</dbReference>
<feature type="region of interest" description="Disordered" evidence="1">
    <location>
        <begin position="1"/>
        <end position="25"/>
    </location>
</feature>
<organism evidence="2 3">
    <name type="scientific">Micromonospora zhanjiangensis</name>
    <dbReference type="NCBI Taxonomy" id="1522057"/>
    <lineage>
        <taxon>Bacteria</taxon>
        <taxon>Bacillati</taxon>
        <taxon>Actinomycetota</taxon>
        <taxon>Actinomycetes</taxon>
        <taxon>Micromonosporales</taxon>
        <taxon>Micromonosporaceae</taxon>
        <taxon>Micromonospora</taxon>
    </lineage>
</organism>
<dbReference type="InterPro" id="IPR007511">
    <property type="entry name" value="DUF501"/>
</dbReference>
<dbReference type="RefSeq" id="WP_377549604.1">
    <property type="nucleotide sequence ID" value="NZ_JBHSBN010000018.1"/>
</dbReference>
<dbReference type="Proteomes" id="UP001595868">
    <property type="component" value="Unassembled WGS sequence"/>
</dbReference>
<accession>A0ABV8KRZ5</accession>
<dbReference type="PANTHER" id="PTHR37163:SF1">
    <property type="entry name" value="DUF501 DOMAIN-CONTAINING PROTEIN"/>
    <property type="match status" value="1"/>
</dbReference>
<name>A0ABV8KRZ5_9ACTN</name>
<evidence type="ECO:0000313" key="2">
    <source>
        <dbReference type="EMBL" id="MFC4108779.1"/>
    </source>
</evidence>
<evidence type="ECO:0000256" key="1">
    <source>
        <dbReference type="SAM" id="MobiDB-lite"/>
    </source>
</evidence>
<keyword evidence="3" id="KW-1185">Reference proteome</keyword>